<proteinExistence type="predicted"/>
<dbReference type="Proteomes" id="UP000265566">
    <property type="component" value="Chromosome 8"/>
</dbReference>
<dbReference type="Gramene" id="rna45299">
    <property type="protein sequence ID" value="RHN39289.1"/>
    <property type="gene ID" value="gene45299"/>
</dbReference>
<protein>
    <submittedName>
        <fullName evidence="1">Uncharacterized protein</fullName>
    </submittedName>
</protein>
<evidence type="ECO:0000313" key="2">
    <source>
        <dbReference type="Proteomes" id="UP000265566"/>
    </source>
</evidence>
<name>A0A396GCU0_MEDTR</name>
<dbReference type="AlphaFoldDB" id="A0A396GCU0"/>
<accession>A0A396GCU0</accession>
<organism evidence="1 2">
    <name type="scientific">Medicago truncatula</name>
    <name type="common">Barrel medic</name>
    <name type="synonym">Medicago tribuloides</name>
    <dbReference type="NCBI Taxonomy" id="3880"/>
    <lineage>
        <taxon>Eukaryota</taxon>
        <taxon>Viridiplantae</taxon>
        <taxon>Streptophyta</taxon>
        <taxon>Embryophyta</taxon>
        <taxon>Tracheophyta</taxon>
        <taxon>Spermatophyta</taxon>
        <taxon>Magnoliopsida</taxon>
        <taxon>eudicotyledons</taxon>
        <taxon>Gunneridae</taxon>
        <taxon>Pentapetalae</taxon>
        <taxon>rosids</taxon>
        <taxon>fabids</taxon>
        <taxon>Fabales</taxon>
        <taxon>Fabaceae</taxon>
        <taxon>Papilionoideae</taxon>
        <taxon>50 kb inversion clade</taxon>
        <taxon>NPAAA clade</taxon>
        <taxon>Hologalegina</taxon>
        <taxon>IRL clade</taxon>
        <taxon>Trifolieae</taxon>
        <taxon>Medicago</taxon>
    </lineage>
</organism>
<reference evidence="2" key="1">
    <citation type="journal article" date="2018" name="Nat. Plants">
        <title>Whole-genome landscape of Medicago truncatula symbiotic genes.</title>
        <authorList>
            <person name="Pecrix Y."/>
            <person name="Staton S.E."/>
            <person name="Sallet E."/>
            <person name="Lelandais-Briere C."/>
            <person name="Moreau S."/>
            <person name="Carrere S."/>
            <person name="Blein T."/>
            <person name="Jardinaud M.F."/>
            <person name="Latrasse D."/>
            <person name="Zouine M."/>
            <person name="Zahm M."/>
            <person name="Kreplak J."/>
            <person name="Mayjonade B."/>
            <person name="Satge C."/>
            <person name="Perez M."/>
            <person name="Cauet S."/>
            <person name="Marande W."/>
            <person name="Chantry-Darmon C."/>
            <person name="Lopez-Roques C."/>
            <person name="Bouchez O."/>
            <person name="Berard A."/>
            <person name="Debelle F."/>
            <person name="Munos S."/>
            <person name="Bendahmane A."/>
            <person name="Berges H."/>
            <person name="Niebel A."/>
            <person name="Buitink J."/>
            <person name="Frugier F."/>
            <person name="Benhamed M."/>
            <person name="Crespi M."/>
            <person name="Gouzy J."/>
            <person name="Gamas P."/>
        </authorList>
    </citation>
    <scope>NUCLEOTIDE SEQUENCE [LARGE SCALE GENOMIC DNA]</scope>
    <source>
        <strain evidence="2">cv. Jemalong A17</strain>
    </source>
</reference>
<gene>
    <name evidence="1" type="ORF">MtrunA17_Chr8g0342231</name>
</gene>
<sequence length="114" mass="12600">MILTKGQLPNVNVADSFVATMEEYMKDLVEGHPITGEYVQVKNLIVTTAPPSMDFNGGTTDLFDADTKKNIDASKSFNHPKFSFKCNAHINLKRAEQARVTITKIPAMVDNLIS</sequence>
<dbReference type="EMBL" id="PSQE01000008">
    <property type="protein sequence ID" value="RHN39289.1"/>
    <property type="molecule type" value="Genomic_DNA"/>
</dbReference>
<evidence type="ECO:0000313" key="1">
    <source>
        <dbReference type="EMBL" id="RHN39289.1"/>
    </source>
</evidence>
<comment type="caution">
    <text evidence="1">The sequence shown here is derived from an EMBL/GenBank/DDBJ whole genome shotgun (WGS) entry which is preliminary data.</text>
</comment>